<dbReference type="EMBL" id="LR590482">
    <property type="protein sequence ID" value="VTQ97801.1"/>
    <property type="molecule type" value="Genomic_DNA"/>
</dbReference>
<organism evidence="1 2">
    <name type="scientific">Pseudomonas synxantha</name>
    <dbReference type="NCBI Taxonomy" id="47883"/>
    <lineage>
        <taxon>Bacteria</taxon>
        <taxon>Pseudomonadati</taxon>
        <taxon>Pseudomonadota</taxon>
        <taxon>Gammaproteobacteria</taxon>
        <taxon>Pseudomonadales</taxon>
        <taxon>Pseudomonadaceae</taxon>
        <taxon>Pseudomonas</taxon>
    </lineage>
</organism>
<accession>A0AAX3I6W5</accession>
<evidence type="ECO:0000313" key="2">
    <source>
        <dbReference type="Proteomes" id="UP000306562"/>
    </source>
</evidence>
<dbReference type="RefSeq" id="WP_167659867.1">
    <property type="nucleotide sequence ID" value="NZ_CBCSGQ010000008.1"/>
</dbReference>
<evidence type="ECO:0008006" key="3">
    <source>
        <dbReference type="Google" id="ProtNLM"/>
    </source>
</evidence>
<gene>
    <name evidence="1" type="ORF">NCTC10696_02182</name>
</gene>
<dbReference type="Proteomes" id="UP000306562">
    <property type="component" value="Chromosome"/>
</dbReference>
<sequence length="56" mass="6273">MTNTEIRLDGKKSTLSAYERKMARQRPAFLNQATLDYIAHDSAAYLIELGKKSGAK</sequence>
<reference evidence="1 2" key="1">
    <citation type="submission" date="2019-05" db="EMBL/GenBank/DDBJ databases">
        <authorList>
            <consortium name="Pathogen Informatics"/>
        </authorList>
    </citation>
    <scope>NUCLEOTIDE SEQUENCE [LARGE SCALE GENOMIC DNA]</scope>
    <source>
        <strain evidence="1 2">NCTC10696</strain>
    </source>
</reference>
<name>A0AAX3I6W5_9PSED</name>
<dbReference type="AlphaFoldDB" id="A0AAX3I6W5"/>
<proteinExistence type="predicted"/>
<protein>
    <recommendedName>
        <fullName evidence="3">Phage protein</fullName>
    </recommendedName>
</protein>
<evidence type="ECO:0000313" key="1">
    <source>
        <dbReference type="EMBL" id="VTQ97801.1"/>
    </source>
</evidence>